<evidence type="ECO:0000313" key="1">
    <source>
        <dbReference type="EMBL" id="KAK2109404.1"/>
    </source>
</evidence>
<accession>A0ABQ9VKJ7</accession>
<protein>
    <submittedName>
        <fullName evidence="1">Uncharacterized protein</fullName>
    </submittedName>
</protein>
<organism evidence="1 2">
    <name type="scientific">Saguinus oedipus</name>
    <name type="common">Cotton-top tamarin</name>
    <name type="synonym">Oedipomidas oedipus</name>
    <dbReference type="NCBI Taxonomy" id="9490"/>
    <lineage>
        <taxon>Eukaryota</taxon>
        <taxon>Metazoa</taxon>
        <taxon>Chordata</taxon>
        <taxon>Craniata</taxon>
        <taxon>Vertebrata</taxon>
        <taxon>Euteleostomi</taxon>
        <taxon>Mammalia</taxon>
        <taxon>Eutheria</taxon>
        <taxon>Euarchontoglires</taxon>
        <taxon>Primates</taxon>
        <taxon>Haplorrhini</taxon>
        <taxon>Platyrrhini</taxon>
        <taxon>Cebidae</taxon>
        <taxon>Callitrichinae</taxon>
        <taxon>Saguinus</taxon>
    </lineage>
</organism>
<reference evidence="1 2" key="1">
    <citation type="submission" date="2023-05" db="EMBL/GenBank/DDBJ databases">
        <title>B98-5 Cell Line De Novo Hybrid Assembly: An Optical Mapping Approach.</title>
        <authorList>
            <person name="Kananen K."/>
            <person name="Auerbach J.A."/>
            <person name="Kautto E."/>
            <person name="Blachly J.S."/>
        </authorList>
    </citation>
    <scope>NUCLEOTIDE SEQUENCE [LARGE SCALE GENOMIC DNA]</scope>
    <source>
        <strain evidence="1">B95-8</strain>
        <tissue evidence="1">Cell line</tissue>
    </source>
</reference>
<evidence type="ECO:0000313" key="2">
    <source>
        <dbReference type="Proteomes" id="UP001266305"/>
    </source>
</evidence>
<dbReference type="EMBL" id="JASSZA010000005">
    <property type="protein sequence ID" value="KAK2109404.1"/>
    <property type="molecule type" value="Genomic_DNA"/>
</dbReference>
<dbReference type="Proteomes" id="UP001266305">
    <property type="component" value="Unassembled WGS sequence"/>
</dbReference>
<comment type="caution">
    <text evidence="1">The sequence shown here is derived from an EMBL/GenBank/DDBJ whole genome shotgun (WGS) entry which is preliminary data.</text>
</comment>
<gene>
    <name evidence="1" type="ORF">P7K49_009150</name>
</gene>
<sequence>MQRLVGEAGQVLGAQGLEEWVPLARGPPITSCVSDFQLEPQSAELLAQEERFTAVLKEYELKCRSGVSTSR</sequence>
<name>A0ABQ9VKJ7_SAGOE</name>
<proteinExistence type="predicted"/>
<keyword evidence="2" id="KW-1185">Reference proteome</keyword>